<dbReference type="InterPro" id="IPR011764">
    <property type="entry name" value="Biotin_carboxylation_dom"/>
</dbReference>
<evidence type="ECO:0000256" key="5">
    <source>
        <dbReference type="ARBA" id="ARBA00022840"/>
    </source>
</evidence>
<dbReference type="EMBL" id="JBHSTI010000018">
    <property type="protein sequence ID" value="MFC6239355.1"/>
    <property type="molecule type" value="Genomic_DNA"/>
</dbReference>
<dbReference type="InterPro" id="IPR005482">
    <property type="entry name" value="Biotin_COase_C"/>
</dbReference>
<evidence type="ECO:0000256" key="7">
    <source>
        <dbReference type="PROSITE-ProRule" id="PRU00409"/>
    </source>
</evidence>
<dbReference type="PANTHER" id="PTHR18866:SF33">
    <property type="entry name" value="METHYLCROTONOYL-COA CARBOXYLASE SUBUNIT ALPHA, MITOCHONDRIAL-RELATED"/>
    <property type="match status" value="1"/>
</dbReference>
<dbReference type="InterPro" id="IPR005481">
    <property type="entry name" value="BC-like_N"/>
</dbReference>
<proteinExistence type="predicted"/>
<dbReference type="PROSITE" id="PS00867">
    <property type="entry name" value="CPSASE_2"/>
    <property type="match status" value="1"/>
</dbReference>
<dbReference type="PROSITE" id="PS50968">
    <property type="entry name" value="BIOTINYL_LIPOYL"/>
    <property type="match status" value="1"/>
</dbReference>
<protein>
    <recommendedName>
        <fullName evidence="2">biotin carboxylase</fullName>
        <ecNumber evidence="2">6.3.4.14</ecNumber>
    </recommendedName>
</protein>
<evidence type="ECO:0000259" key="10">
    <source>
        <dbReference type="PROSITE" id="PS50979"/>
    </source>
</evidence>
<feature type="domain" description="Biotin carboxylation" evidence="10">
    <location>
        <begin position="4"/>
        <end position="454"/>
    </location>
</feature>
<dbReference type="InterPro" id="IPR016185">
    <property type="entry name" value="PreATP-grasp_dom_sf"/>
</dbReference>
<evidence type="ECO:0000256" key="2">
    <source>
        <dbReference type="ARBA" id="ARBA00013263"/>
    </source>
</evidence>
<evidence type="ECO:0000256" key="4">
    <source>
        <dbReference type="ARBA" id="ARBA00022741"/>
    </source>
</evidence>
<evidence type="ECO:0000256" key="6">
    <source>
        <dbReference type="ARBA" id="ARBA00023267"/>
    </source>
</evidence>
<dbReference type="Pfam" id="PF02785">
    <property type="entry name" value="Biotin_carb_C"/>
    <property type="match status" value="1"/>
</dbReference>
<dbReference type="SUPFAM" id="SSF52440">
    <property type="entry name" value="PreATP-grasp domain"/>
    <property type="match status" value="1"/>
</dbReference>
<comment type="caution">
    <text evidence="11">The sequence shown here is derived from an EMBL/GenBank/DDBJ whole genome shotgun (WGS) entry which is preliminary data.</text>
</comment>
<dbReference type="SUPFAM" id="SSF56059">
    <property type="entry name" value="Glutathione synthetase ATP-binding domain-like"/>
    <property type="match status" value="1"/>
</dbReference>
<dbReference type="InterPro" id="IPR005479">
    <property type="entry name" value="CPAse_ATP-bd"/>
</dbReference>
<dbReference type="PROSITE" id="PS50979">
    <property type="entry name" value="BC"/>
    <property type="match status" value="1"/>
</dbReference>
<feature type="domain" description="ATP-grasp" evidence="9">
    <location>
        <begin position="123"/>
        <end position="324"/>
    </location>
</feature>
<dbReference type="Pfam" id="PF00289">
    <property type="entry name" value="Biotin_carb_N"/>
    <property type="match status" value="1"/>
</dbReference>
<dbReference type="SUPFAM" id="SSF51246">
    <property type="entry name" value="Rudiment single hybrid motif"/>
    <property type="match status" value="1"/>
</dbReference>
<organism evidence="11 12">
    <name type="scientific">Longivirga aurantiaca</name>
    <dbReference type="NCBI Taxonomy" id="1837743"/>
    <lineage>
        <taxon>Bacteria</taxon>
        <taxon>Bacillati</taxon>
        <taxon>Actinomycetota</taxon>
        <taxon>Actinomycetes</taxon>
        <taxon>Sporichthyales</taxon>
        <taxon>Sporichthyaceae</taxon>
        <taxon>Longivirga</taxon>
    </lineage>
</organism>
<dbReference type="Proteomes" id="UP001596138">
    <property type="component" value="Unassembled WGS sequence"/>
</dbReference>
<name>A0ABW1T5J4_9ACTN</name>
<reference evidence="12" key="1">
    <citation type="journal article" date="2019" name="Int. J. Syst. Evol. Microbiol.">
        <title>The Global Catalogue of Microorganisms (GCM) 10K type strain sequencing project: providing services to taxonomists for standard genome sequencing and annotation.</title>
        <authorList>
            <consortium name="The Broad Institute Genomics Platform"/>
            <consortium name="The Broad Institute Genome Sequencing Center for Infectious Disease"/>
            <person name="Wu L."/>
            <person name="Ma J."/>
        </authorList>
    </citation>
    <scope>NUCLEOTIDE SEQUENCE [LARGE SCALE GENOMIC DNA]</scope>
    <source>
        <strain evidence="12">CGMCC 4.7317</strain>
    </source>
</reference>
<dbReference type="Gene3D" id="3.30.470.20">
    <property type="entry name" value="ATP-grasp fold, B domain"/>
    <property type="match status" value="1"/>
</dbReference>
<evidence type="ECO:0000259" key="8">
    <source>
        <dbReference type="PROSITE" id="PS50968"/>
    </source>
</evidence>
<dbReference type="EC" id="6.3.4.14" evidence="2"/>
<keyword evidence="6" id="KW-0092">Biotin</keyword>
<gene>
    <name evidence="11" type="ORF">ACFQGU_15885</name>
</gene>
<dbReference type="RefSeq" id="WP_386768582.1">
    <property type="nucleotide sequence ID" value="NZ_JBHSTI010000018.1"/>
</dbReference>
<dbReference type="InterPro" id="IPR011761">
    <property type="entry name" value="ATP-grasp"/>
</dbReference>
<keyword evidence="4 7" id="KW-0547">Nucleotide-binding</keyword>
<dbReference type="SUPFAM" id="SSF51230">
    <property type="entry name" value="Single hybrid motif"/>
    <property type="match status" value="1"/>
</dbReference>
<keyword evidence="3" id="KW-0436">Ligase</keyword>
<keyword evidence="5 7" id="KW-0067">ATP-binding</keyword>
<dbReference type="Pfam" id="PF00364">
    <property type="entry name" value="Biotin_lipoyl"/>
    <property type="match status" value="1"/>
</dbReference>
<comment type="cofactor">
    <cofactor evidence="1">
        <name>biotin</name>
        <dbReference type="ChEBI" id="CHEBI:57586"/>
    </cofactor>
</comment>
<evidence type="ECO:0000313" key="12">
    <source>
        <dbReference type="Proteomes" id="UP001596138"/>
    </source>
</evidence>
<dbReference type="Pfam" id="PF02786">
    <property type="entry name" value="CPSase_L_D2"/>
    <property type="match status" value="1"/>
</dbReference>
<sequence length="713" mass="75285">MSRPITRLLVANRGEIARRVIRTAEELGIETVAVFSEPDRALPFVDEATYAVALGGTASVESYLDAAKVLDAARRTGADAIHPGYGFLSENAEFAQSVADAGLVWVGPTPSSMRAMALKVEAKRIAADAGVPLVPGAELIADVTDADLLRTGEQVGYPLLVKASAGGGGKGMRIVHDAGNLVEAVQGARREAASSFGDATVFLERYLERSRHVEVQVFGDTHGSVVHLFERECSIQRRHQKVVEESPSPGATPATLERMYAAAVSLASAIGYVGAGTVEFLVSGDDEAQEFFFLEMNTRLQVEHPVTEMVTGLDLVEWQIAVAQGEPLPLAQDDIEREGHAIEVRLYAEDPANGYLPSTGTISSWDLGSWLPGLRIDSAVEEDSVVSSFYDPMLAKVIAHADTRDDAARALADLLRGSDIAGVRTNSAMLAAVLESPSFLAGDTTTAFLDQHPEVLAPAAPEDVVRRHVLAAALTVLGEVEEAGPRDGLVAPPSGWRNVAGVPEVLALGFVHAGRSRSATVARAWGRAGSTYWLGLDVDAAGLGAQMITGDDRFEQLEGVRLSTESFYGLVLGEPECRLEVDGIRSSVRVTADQSVRPTFWDDAQPLPPQGPRSVRVLSDGWTTELDVVEAWAASGHDGAGAGPTTPVPGTVTHVAVSVGEEVEAGAALVVLEAMKMEHTIRADVAGTVTEIHVSVGQSVDAHAVVATVEATS</sequence>
<dbReference type="InterPro" id="IPR050856">
    <property type="entry name" value="Biotin_carboxylase_complex"/>
</dbReference>
<evidence type="ECO:0000313" key="11">
    <source>
        <dbReference type="EMBL" id="MFC6239355.1"/>
    </source>
</evidence>
<dbReference type="PROSITE" id="PS00866">
    <property type="entry name" value="CPSASE_1"/>
    <property type="match status" value="1"/>
</dbReference>
<evidence type="ECO:0000256" key="3">
    <source>
        <dbReference type="ARBA" id="ARBA00022598"/>
    </source>
</evidence>
<dbReference type="InterPro" id="IPR011054">
    <property type="entry name" value="Rudment_hybrid_motif"/>
</dbReference>
<dbReference type="InterPro" id="IPR011053">
    <property type="entry name" value="Single_hybrid_motif"/>
</dbReference>
<dbReference type="Gene3D" id="2.40.50.100">
    <property type="match status" value="1"/>
</dbReference>
<evidence type="ECO:0000259" key="9">
    <source>
        <dbReference type="PROSITE" id="PS50975"/>
    </source>
</evidence>
<dbReference type="SMART" id="SM00878">
    <property type="entry name" value="Biotin_carb_C"/>
    <property type="match status" value="1"/>
</dbReference>
<accession>A0ABW1T5J4</accession>
<feature type="domain" description="Lipoyl-binding" evidence="8">
    <location>
        <begin position="635"/>
        <end position="710"/>
    </location>
</feature>
<keyword evidence="12" id="KW-1185">Reference proteome</keyword>
<evidence type="ECO:0000256" key="1">
    <source>
        <dbReference type="ARBA" id="ARBA00001953"/>
    </source>
</evidence>
<dbReference type="CDD" id="cd06850">
    <property type="entry name" value="biotinyl_domain"/>
    <property type="match status" value="1"/>
</dbReference>
<dbReference type="PANTHER" id="PTHR18866">
    <property type="entry name" value="CARBOXYLASE:PYRUVATE/ACETYL-COA/PROPIONYL-COA CARBOXYLASE"/>
    <property type="match status" value="1"/>
</dbReference>
<dbReference type="PROSITE" id="PS50975">
    <property type="entry name" value="ATP_GRASP"/>
    <property type="match status" value="1"/>
</dbReference>
<dbReference type="InterPro" id="IPR000089">
    <property type="entry name" value="Biotin_lipoyl"/>
</dbReference>